<evidence type="ECO:0000256" key="1">
    <source>
        <dbReference type="SAM" id="MobiDB-lite"/>
    </source>
</evidence>
<dbReference type="RefSeq" id="XP_046013672.1">
    <property type="nucleotide sequence ID" value="XM_046153516.1"/>
</dbReference>
<organism evidence="3 4">
    <name type="scientific">Microdochium trichocladiopsis</name>
    <dbReference type="NCBI Taxonomy" id="1682393"/>
    <lineage>
        <taxon>Eukaryota</taxon>
        <taxon>Fungi</taxon>
        <taxon>Dikarya</taxon>
        <taxon>Ascomycota</taxon>
        <taxon>Pezizomycotina</taxon>
        <taxon>Sordariomycetes</taxon>
        <taxon>Xylariomycetidae</taxon>
        <taxon>Xylariales</taxon>
        <taxon>Microdochiaceae</taxon>
        <taxon>Microdochium</taxon>
    </lineage>
</organism>
<dbReference type="GeneID" id="70183062"/>
<dbReference type="AlphaFoldDB" id="A0A9P8Y8P7"/>
<evidence type="ECO:0000256" key="2">
    <source>
        <dbReference type="SAM" id="SignalP"/>
    </source>
</evidence>
<feature type="compositionally biased region" description="Basic and acidic residues" evidence="1">
    <location>
        <begin position="34"/>
        <end position="52"/>
    </location>
</feature>
<dbReference type="EMBL" id="JAGTJQ010000004">
    <property type="protein sequence ID" value="KAH7032840.1"/>
    <property type="molecule type" value="Genomic_DNA"/>
</dbReference>
<protein>
    <recommendedName>
        <fullName evidence="5">Secreted protein</fullName>
    </recommendedName>
</protein>
<feature type="chain" id="PRO_5040226121" description="Secreted protein" evidence="2">
    <location>
        <begin position="31"/>
        <end position="76"/>
    </location>
</feature>
<evidence type="ECO:0000313" key="3">
    <source>
        <dbReference type="EMBL" id="KAH7032840.1"/>
    </source>
</evidence>
<evidence type="ECO:0000313" key="4">
    <source>
        <dbReference type="Proteomes" id="UP000756346"/>
    </source>
</evidence>
<name>A0A9P8Y8P7_9PEZI</name>
<dbReference type="Proteomes" id="UP000756346">
    <property type="component" value="Unassembled WGS sequence"/>
</dbReference>
<sequence length="76" mass="9068">MPRDKTRRRMRRVASWLGLLPMQFLSPAFADTRPATRDPDPRDGHCQWEHSTQRSRLYNYKSRANFTQPHRDSKSP</sequence>
<reference evidence="3" key="1">
    <citation type="journal article" date="2021" name="Nat. Commun.">
        <title>Genetic determinants of endophytism in the Arabidopsis root mycobiome.</title>
        <authorList>
            <person name="Mesny F."/>
            <person name="Miyauchi S."/>
            <person name="Thiergart T."/>
            <person name="Pickel B."/>
            <person name="Atanasova L."/>
            <person name="Karlsson M."/>
            <person name="Huettel B."/>
            <person name="Barry K.W."/>
            <person name="Haridas S."/>
            <person name="Chen C."/>
            <person name="Bauer D."/>
            <person name="Andreopoulos W."/>
            <person name="Pangilinan J."/>
            <person name="LaButti K."/>
            <person name="Riley R."/>
            <person name="Lipzen A."/>
            <person name="Clum A."/>
            <person name="Drula E."/>
            <person name="Henrissat B."/>
            <person name="Kohler A."/>
            <person name="Grigoriev I.V."/>
            <person name="Martin F.M."/>
            <person name="Hacquard S."/>
        </authorList>
    </citation>
    <scope>NUCLEOTIDE SEQUENCE</scope>
    <source>
        <strain evidence="3">MPI-CAGE-CH-0230</strain>
    </source>
</reference>
<feature type="signal peptide" evidence="2">
    <location>
        <begin position="1"/>
        <end position="30"/>
    </location>
</feature>
<feature type="region of interest" description="Disordered" evidence="1">
    <location>
        <begin position="30"/>
        <end position="76"/>
    </location>
</feature>
<comment type="caution">
    <text evidence="3">The sequence shown here is derived from an EMBL/GenBank/DDBJ whole genome shotgun (WGS) entry which is preliminary data.</text>
</comment>
<gene>
    <name evidence="3" type="ORF">B0I36DRAFT_320146</name>
</gene>
<evidence type="ECO:0008006" key="5">
    <source>
        <dbReference type="Google" id="ProtNLM"/>
    </source>
</evidence>
<accession>A0A9P8Y8P7</accession>
<keyword evidence="2" id="KW-0732">Signal</keyword>
<proteinExistence type="predicted"/>
<keyword evidence="4" id="KW-1185">Reference proteome</keyword>